<feature type="binding site" evidence="2">
    <location>
        <position position="356"/>
    </location>
    <ligand>
        <name>Mn(2+)</name>
        <dbReference type="ChEBI" id="CHEBI:29035"/>
        <label>1</label>
    </ligand>
</feature>
<dbReference type="InterPro" id="IPR001667">
    <property type="entry name" value="DDH_dom"/>
</dbReference>
<dbReference type="PIRSF" id="PIRSF026583">
    <property type="entry name" value="YybT"/>
    <property type="match status" value="1"/>
</dbReference>
<gene>
    <name evidence="6" type="ORF">C7381_101152</name>
</gene>
<feature type="transmembrane region" description="Helical" evidence="3">
    <location>
        <begin position="20"/>
        <end position="52"/>
    </location>
</feature>
<evidence type="ECO:0000256" key="3">
    <source>
        <dbReference type="SAM" id="Phobius"/>
    </source>
</evidence>
<dbReference type="InterPro" id="IPR014528">
    <property type="entry name" value="GdpP/PdeA"/>
</dbReference>
<dbReference type="EC" id="3.1.4.-" evidence="1"/>
<dbReference type="PANTHER" id="PTHR47618">
    <property type="entry name" value="BIFUNCTIONAL OLIGORIBONUCLEASE AND PAP PHOSPHATASE NRNA"/>
    <property type="match status" value="1"/>
</dbReference>
<comment type="similarity">
    <text evidence="1">Belongs to the GdpP/PdeA phosphodiesterase family.</text>
</comment>
<sequence length="662" mass="74101">MKDFLLALRNWILRYFKTTYPYVILMIIVLIPAFIYQPIFGGLALLALAYLISRDVNLHEERVEEETTSERREEEELKSVTAHAIFNMPYPMAMLNSNGVITWQNEPFSKILGEIPRNAKINEMIPAINISEFEKEQDDFTFTFKDRMYKGYTDKILRNGEVERYVLYMSDITEYNNLKKLYTKEGLVALYLFVDNLDEVKGLGDESYRAKIQSVIDTGITNYFSEHNGFVRKYEPDKFLIGLDRENFNKIKNKKFDILDKVREIEVGNTIPVTLSIGVSDIGETPLQKYGKARSALDIALGRGGDQAVVVLENGYDYFGGKTKAVQKRTKVKARVIGYALKELIKEANNIYISGHKNPDMDAIGSAVGMMAVVQLMGKSASLILGNDTVAISNILDLMKEESPDIYKSIVTPEEALKNYKKGDLLILTDHHKPSLSPSMELSETADNVVVIDHHRRADEFIKNPSLTYLEPHASSASELVSEILQYIIEDKKLSHFESSALMAGIMLDTKNFTVQTGIRTFEAAGLLVRMGADPEEVKLLFRDDYNTFINKAKAIETTEIYDQKYAIATVGNSPSAILTAAQVADDLLTIDGVKASFVLANIGENETHLSARSIGDINVQLIAESLGGGGHLAQAGARLALDLEKSKESLKNAIDNYEKEN</sequence>
<comment type="catalytic activity">
    <reaction evidence="1">
        <text>3',3'-c-di-AMP + H2O = 5'-O-phosphonoadenylyl-(3'-&gt;5')-adenosine + H(+)</text>
        <dbReference type="Rhea" id="RHEA:54420"/>
        <dbReference type="ChEBI" id="CHEBI:15377"/>
        <dbReference type="ChEBI" id="CHEBI:15378"/>
        <dbReference type="ChEBI" id="CHEBI:71500"/>
        <dbReference type="ChEBI" id="CHEBI:138171"/>
    </reaction>
</comment>
<feature type="binding site" evidence="2">
    <location>
        <position position="454"/>
    </location>
    <ligand>
        <name>Mn(2+)</name>
        <dbReference type="ChEBI" id="CHEBI:29035"/>
        <label>2</label>
    </ligand>
</feature>
<dbReference type="InterPro" id="IPR038763">
    <property type="entry name" value="DHH_sf"/>
</dbReference>
<protein>
    <recommendedName>
        <fullName evidence="1">Cyclic-di-AMP phosphodiesterase</fullName>
        <ecNumber evidence="1">3.1.4.-</ecNumber>
    </recommendedName>
</protein>
<keyword evidence="3" id="KW-1133">Transmembrane helix</keyword>
<evidence type="ECO:0000313" key="6">
    <source>
        <dbReference type="EMBL" id="PVY95626.1"/>
    </source>
</evidence>
<dbReference type="Pfam" id="PF02272">
    <property type="entry name" value="DHHA1"/>
    <property type="match status" value="1"/>
</dbReference>
<feature type="domain" description="DDH" evidence="4">
    <location>
        <begin position="350"/>
        <end position="506"/>
    </location>
</feature>
<reference evidence="6 7" key="1">
    <citation type="submission" date="2018-04" db="EMBL/GenBank/DDBJ databases">
        <title>Genomic Encyclopedia of Type Strains, Phase IV (KMG-IV): sequencing the most valuable type-strain genomes for metagenomic binning, comparative biology and taxonomic classification.</title>
        <authorList>
            <person name="Goeker M."/>
        </authorList>
    </citation>
    <scope>NUCLEOTIDE SEQUENCE [LARGE SCALE GENOMIC DNA]</scope>
    <source>
        <strain evidence="6 7">DSM 20705</strain>
    </source>
</reference>
<keyword evidence="1" id="KW-1003">Cell membrane</keyword>
<dbReference type="Pfam" id="PF24898">
    <property type="entry name" value="GGDEF_GdpP"/>
    <property type="match status" value="1"/>
</dbReference>
<comment type="caution">
    <text evidence="6">The sequence shown here is derived from an EMBL/GenBank/DDBJ whole genome shotgun (WGS) entry which is preliminary data.</text>
</comment>
<keyword evidence="1" id="KW-0378">Hydrolase</keyword>
<name>A0A2U1E6Q3_9FIRM</name>
<evidence type="ECO:0000259" key="5">
    <source>
        <dbReference type="Pfam" id="PF02272"/>
    </source>
</evidence>
<feature type="binding site" evidence="2">
    <location>
        <position position="430"/>
    </location>
    <ligand>
        <name>Mn(2+)</name>
        <dbReference type="ChEBI" id="CHEBI:29035"/>
        <label>2</label>
    </ligand>
</feature>
<dbReference type="AlphaFoldDB" id="A0A2U1E6Q3"/>
<dbReference type="InterPro" id="IPR003156">
    <property type="entry name" value="DHHA1_dom"/>
</dbReference>
<organism evidence="6 7">
    <name type="scientific">Ezakiella coagulans</name>
    <dbReference type="NCBI Taxonomy" id="46507"/>
    <lineage>
        <taxon>Bacteria</taxon>
        <taxon>Bacillati</taxon>
        <taxon>Bacillota</taxon>
        <taxon>Tissierellia</taxon>
        <taxon>Ezakiella</taxon>
    </lineage>
</organism>
<feature type="binding site" evidence="2">
    <location>
        <position position="360"/>
    </location>
    <ligand>
        <name>Mn(2+)</name>
        <dbReference type="ChEBI" id="CHEBI:29035"/>
        <label>1</label>
    </ligand>
</feature>
<dbReference type="FunFam" id="3.90.1640.10:FF:000002">
    <property type="entry name" value="Cyclic-di-AMP phosphodiesterase"/>
    <property type="match status" value="1"/>
</dbReference>
<dbReference type="Gene3D" id="3.10.310.30">
    <property type="match status" value="1"/>
</dbReference>
<dbReference type="Pfam" id="PF01368">
    <property type="entry name" value="DHH"/>
    <property type="match status" value="1"/>
</dbReference>
<dbReference type="Gene3D" id="3.90.1640.10">
    <property type="entry name" value="inorganic pyrophosphatase (n-terminal core)"/>
    <property type="match status" value="1"/>
</dbReference>
<dbReference type="PANTHER" id="PTHR47618:SF2">
    <property type="entry name" value="CYCLIC-DI-AMP PHOSPHODIESTERASE GDPP"/>
    <property type="match status" value="1"/>
</dbReference>
<evidence type="ECO:0000256" key="2">
    <source>
        <dbReference type="PIRSR" id="PIRSR026583-50"/>
    </source>
</evidence>
<feature type="binding site" evidence="2">
    <location>
        <position position="430"/>
    </location>
    <ligand>
        <name>Mn(2+)</name>
        <dbReference type="ChEBI" id="CHEBI:29035"/>
        <label>1</label>
    </ligand>
</feature>
<feature type="domain" description="DHHA1" evidence="5">
    <location>
        <begin position="581"/>
        <end position="658"/>
    </location>
</feature>
<dbReference type="GO" id="GO:0003676">
    <property type="term" value="F:nucleic acid binding"/>
    <property type="evidence" value="ECO:0007669"/>
    <property type="project" value="UniProtKB-UniRule"/>
</dbReference>
<keyword evidence="2" id="KW-0464">Manganese</keyword>
<keyword evidence="1 3" id="KW-0472">Membrane</keyword>
<dbReference type="Gene3D" id="3.30.450.20">
    <property type="entry name" value="PAS domain"/>
    <property type="match status" value="1"/>
</dbReference>
<keyword evidence="3" id="KW-0812">Transmembrane</keyword>
<dbReference type="SUPFAM" id="SSF64182">
    <property type="entry name" value="DHH phosphoesterases"/>
    <property type="match status" value="1"/>
</dbReference>
<dbReference type="RefSeq" id="WP_116479550.1">
    <property type="nucleotide sequence ID" value="NZ_JBKYKF010000076.1"/>
</dbReference>
<proteinExistence type="inferred from homology"/>
<comment type="subcellular location">
    <subcellularLocation>
        <location evidence="1">Cell membrane</location>
    </subcellularLocation>
</comment>
<accession>A0A2U1E6Q3</accession>
<dbReference type="InterPro" id="IPR051319">
    <property type="entry name" value="Oligoribo/pAp-PDE_c-di-AMP_PDE"/>
</dbReference>
<dbReference type="GO" id="GO:0106409">
    <property type="term" value="F:cyclic-di-AMP phosphodiesterase activity"/>
    <property type="evidence" value="ECO:0007669"/>
    <property type="project" value="RHEA"/>
</dbReference>
<keyword evidence="2" id="KW-0479">Metal-binding</keyword>
<dbReference type="Proteomes" id="UP000245793">
    <property type="component" value="Unassembled WGS sequence"/>
</dbReference>
<dbReference type="GO" id="GO:0016787">
    <property type="term" value="F:hydrolase activity"/>
    <property type="evidence" value="ECO:0007669"/>
    <property type="project" value="UniProtKB-UniRule"/>
</dbReference>
<feature type="binding site" evidence="2">
    <location>
        <position position="362"/>
    </location>
    <ligand>
        <name>Mn(2+)</name>
        <dbReference type="ChEBI" id="CHEBI:29035"/>
        <label>2</label>
    </ligand>
</feature>
<evidence type="ECO:0000259" key="4">
    <source>
        <dbReference type="Pfam" id="PF01368"/>
    </source>
</evidence>
<dbReference type="GO" id="GO:0005886">
    <property type="term" value="C:plasma membrane"/>
    <property type="evidence" value="ECO:0007669"/>
    <property type="project" value="UniProtKB-SubCell"/>
</dbReference>
<comment type="cofactor">
    <cofactor evidence="2">
        <name>Mn(2+)</name>
        <dbReference type="ChEBI" id="CHEBI:29035"/>
    </cofactor>
    <text evidence="2">For phosphodiesterase activity, probably binds 2 Mn(2+) per subunit.</text>
</comment>
<feature type="binding site" evidence="2">
    <location>
        <position position="509"/>
    </location>
    <ligand>
        <name>Mn(2+)</name>
        <dbReference type="ChEBI" id="CHEBI:29035"/>
        <label>2</label>
    </ligand>
</feature>
<dbReference type="EMBL" id="QEKV01000001">
    <property type="protein sequence ID" value="PVY95626.1"/>
    <property type="molecule type" value="Genomic_DNA"/>
</dbReference>
<dbReference type="GO" id="GO:0046872">
    <property type="term" value="F:metal ion binding"/>
    <property type="evidence" value="ECO:0007669"/>
    <property type="project" value="UniProtKB-KW"/>
</dbReference>
<keyword evidence="7" id="KW-1185">Reference proteome</keyword>
<evidence type="ECO:0000313" key="7">
    <source>
        <dbReference type="Proteomes" id="UP000245793"/>
    </source>
</evidence>
<comment type="function">
    <text evidence="1">Has phosphodiesterase (PDE) activity against cyclic-di-AMP (c-di-AMP).</text>
</comment>
<evidence type="ECO:0000256" key="1">
    <source>
        <dbReference type="PIRNR" id="PIRNR026583"/>
    </source>
</evidence>